<protein>
    <submittedName>
        <fullName evidence="2">Uncharacterized protein</fullName>
    </submittedName>
</protein>
<dbReference type="AlphaFoldDB" id="A0A5K0UVT8"/>
<reference evidence="2" key="1">
    <citation type="submission" date="2019-09" db="EMBL/GenBank/DDBJ databases">
        <authorList>
            <person name="Zhang L."/>
        </authorList>
    </citation>
    <scope>NUCLEOTIDE SEQUENCE</scope>
</reference>
<proteinExistence type="predicted"/>
<sequence>MDSSEVAQNLVSPLMAGDSHRSRVTFMADAWGECGLREKRRRMVGKEEVEKGSASAAWRGRKVGSFCSELILAARKLMSMVMLGFRSFSNKKRPLGGRQIII</sequence>
<evidence type="ECO:0000313" key="2">
    <source>
        <dbReference type="EMBL" id="VVV32780.1"/>
    </source>
</evidence>
<organism evidence="2">
    <name type="scientific">Nymphaea colorata</name>
    <name type="common">pocket water lily</name>
    <dbReference type="NCBI Taxonomy" id="210225"/>
    <lineage>
        <taxon>Eukaryota</taxon>
        <taxon>Viridiplantae</taxon>
        <taxon>Streptophyta</taxon>
        <taxon>Embryophyta</taxon>
        <taxon>Tracheophyta</taxon>
        <taxon>Spermatophyta</taxon>
        <taxon>Magnoliopsida</taxon>
        <taxon>Nymphaeales</taxon>
        <taxon>Nymphaeaceae</taxon>
        <taxon>Nymphaea</taxon>
    </lineage>
</organism>
<accession>A0A5K0UVT8</accession>
<dbReference type="Gramene" id="NC1G0089820.1">
    <property type="protein sequence ID" value="NC1G0089820.1:cds"/>
    <property type="gene ID" value="NC1G0089820"/>
</dbReference>
<dbReference type="Gramene" id="NC1G0089830.1">
    <property type="protein sequence ID" value="NC1G0089830.1:cds"/>
    <property type="gene ID" value="NC1G0089830"/>
</dbReference>
<dbReference type="EMBL" id="LR721774">
    <property type="protein sequence ID" value="VVV32780.1"/>
    <property type="molecule type" value="Genomic_DNA"/>
</dbReference>
<name>A0A5K0UVT8_9MAGN</name>
<evidence type="ECO:0000313" key="1">
    <source>
        <dbReference type="EMBL" id="VVV32775.1"/>
    </source>
</evidence>
<dbReference type="EMBL" id="LR721774">
    <property type="protein sequence ID" value="VVV32775.1"/>
    <property type="molecule type" value="Genomic_DNA"/>
</dbReference>
<gene>
    <name evidence="2" type="ORF">NYM_LOCUS403</name>
    <name evidence="1" type="ORF">NYM_LOCUS404</name>
</gene>